<evidence type="ECO:0000313" key="1">
    <source>
        <dbReference type="EMBL" id="KAK8213239.1"/>
    </source>
</evidence>
<reference evidence="1" key="1">
    <citation type="submission" date="2024-02" db="EMBL/GenBank/DDBJ databases">
        <title>Metagenome Assembled Genome of Zalaria obscura JY119.</title>
        <authorList>
            <person name="Vighnesh L."/>
            <person name="Jagadeeshwari U."/>
            <person name="Venkata Ramana C."/>
            <person name="Sasikala C."/>
        </authorList>
    </citation>
    <scope>NUCLEOTIDE SEQUENCE</scope>
    <source>
        <strain evidence="1">JY119</strain>
    </source>
</reference>
<dbReference type="Proteomes" id="UP001320706">
    <property type="component" value="Unassembled WGS sequence"/>
</dbReference>
<comment type="caution">
    <text evidence="1">The sequence shown here is derived from an EMBL/GenBank/DDBJ whole genome shotgun (WGS) entry which is preliminary data.</text>
</comment>
<evidence type="ECO:0000313" key="2">
    <source>
        <dbReference type="Proteomes" id="UP001320706"/>
    </source>
</evidence>
<name>A0ACC3SI37_9PEZI</name>
<dbReference type="EMBL" id="JAMKPW020000011">
    <property type="protein sequence ID" value="KAK8213239.1"/>
    <property type="molecule type" value="Genomic_DNA"/>
</dbReference>
<organism evidence="1 2">
    <name type="scientific">Zalaria obscura</name>
    <dbReference type="NCBI Taxonomy" id="2024903"/>
    <lineage>
        <taxon>Eukaryota</taxon>
        <taxon>Fungi</taxon>
        <taxon>Dikarya</taxon>
        <taxon>Ascomycota</taxon>
        <taxon>Pezizomycotina</taxon>
        <taxon>Dothideomycetes</taxon>
        <taxon>Dothideomycetidae</taxon>
        <taxon>Dothideales</taxon>
        <taxon>Zalariaceae</taxon>
        <taxon>Zalaria</taxon>
    </lineage>
</organism>
<gene>
    <name evidence="1" type="primary">SAC3</name>
    <name evidence="1" type="ORF">M8818_002537</name>
</gene>
<proteinExistence type="predicted"/>
<sequence>MSSVRGRGRGRGRGDAAGLQATATRGRGGSQTRGRFTSNSVRFNGAAIRGRGQSTTPHAHPRPTAPRGAPTKPAFTSPAPRPQDAFSGNVANGDFKGRFEMLKKRRERERTEAIKQGFLADPDRPRTLAEAITPVGTCPDMCPEFERVERVVAKDVWGPEQDPESDGSLPVEGRMVKKFRRAAAGVDEQLPSDLRPPAVLKKTVDFLFDDVVGGAETLGSVHHFVWDRTRAIRNDFSIQQITKPEDVRIAVECYERIARFHILSLHQLAVPEKPYDKYDWYQEREQLDRTLLSLMQYYEDNRGRMEFENEAEFRAYCVIFQIQDPTPDLEDRVNSWDYKVRTDRRVRKALEIYAAACNTSDIQGPLKPRAAHPIAQEDGHAFFALVESFEVSYLMSCVAEVYFRLVRRTILKNIWMSFRSTTVTRQDKRQPELADFTIGVMTEILGFDDEEQTEEFCQHNGFVFKESDITGQLFLDLYSVQGRAFPEPSPELSNQVFSYRIVEAKRMGRIFPAVISGLNVVDAQDNELIEEAYGEEADEQMGEGEEEESLFVHQEPAKSSNTTLFAPKVPDATKQTTPGSSSFFGSANAGDNNTSAFAKPANPFANISSQANAQSQSSQPTPNSFQSPFSKPDSTAPSSSPFALKPAQANGFGSSPFSSFGKPSTAETAEPAPPAPGASPFAKPATSLFAPPAPSKSPFAQPSSSPAPADKPSLFSTQPAPSNQSSAFGTSPFAQQPAKQQGQAPSTASNPFQNLNGTSTTSNMAESKPKEVPSNPFASSLSNFSSSAANAPAQEPAAPKAPMFSWSPQQPAESAPSTVPEATTPQKPKFDIMSAGSTTPAGPPPKVPSFSFPNPTPSAFGAPPSQPAASKASPAPANPPKKPSPLSRSYSAEEEEAQQRQLPDFSQHGQLSQKSSSLSLDKQPSNAPATTAQSFAAPQKAAPAPPQPKPDVLQKLAEEMILDLRKGLVKQFVEHFAKETIGSVYEELHQEQSNQLADDFRRETLMFRYGKRWKQVCRHLRLARQGKEKRRRAKRDLEQKEMKKKEAVKVDAVEEFLRSTHNADLRKTARRQRMESESVNGDHPEFPEVQRRSPSKIDSILFASMGGAKRPASRPASAHGPDPVASASSTHKRVKSTASQVDGDGRVTKPAPPKSDVSTTSNRSHFLGFSLQRSRAGPALSKSTTSSNYFRLKAMGVDPTGGALAASSAKKRSREESAPDSRESTVEPPPSKRRTPPRSGRALAPARARSQSIQSQSSAITFASDALAPKAMSKAQEEDELLFARARAAREALADSAQWYRAELQKQEREPQLDRSQGSLGRSQGSNSSTDSPSLARARMEARLRASQGPDMLRSISGHGTAAKLPAYRLRESRFVPKEQYGRAVQRARELIEARSRAETESRMETERVSTREQSQGVVSEKGAREYGNFGSADPFQEPPPPTATDQSMETALESPAGQAVVASPSPVEARTEDFQNQVEMRDATPMQEAAPSTDVEIQERPTAPEDSVSPVVVDTHERPQISQVSPPGAIETQETSQTLGQSQAQDFTASSEQAAHPVFQQSLQQPKQDPAPSAAPHFRPQSSWFSQPKPQAPSVGFSFAPVSGHSSFGAPRQTATSPFASFANAQKETAQADASATDTVRSSTVLETQTLRGGPQEVFRGRTRSVSQAASQSAASQVVSLLSEDENEEEEEDGEEDGVADSDEDLLSQPEQEQDTEQSHVPDTFAEGAEQASSEEQRNLSELASNGMDQFKQLFDYQQASSSWHQQEEQMFVEQDVSYPDLPNGMHVDEQDGDDLPKHGDQAVRYPGLTTADEESEEDVDQMIDPALTNGAPKEADNVAPEKTVDEAVDGEEGSEPEDEEEDGFSGSEADNEGYGDEEQGYASDEQSGFAQRPYDSEEEGMEDFDEEDEEGYSEEESEDDLDGNNFQRPAMQSKPQDTDLIKAGTGTQEDAFELSD</sequence>
<protein>
    <submittedName>
        <fullName evidence="1">Actin cytoskeleton and mitosis protein</fullName>
    </submittedName>
</protein>
<accession>A0ACC3SI37</accession>
<keyword evidence="2" id="KW-1185">Reference proteome</keyword>